<sequence>MASSIYEEKSTLKIIERNKYKVKKKHKNKEEKNTRFEIISGSYHISDSWMSYGPGRQNHQRPCLENGKKHVETETRSNCDIRHVESKARSPVPAHLSDAYEVFVYCDGVGVGVGEDGKRTESLSFAIRTDPKKPNSKWTLTSVKFDE</sequence>
<dbReference type="EMBL" id="JAWJWE010000001">
    <property type="protein sequence ID" value="KAK6643846.1"/>
    <property type="molecule type" value="Genomic_DNA"/>
</dbReference>
<comment type="caution">
    <text evidence="1">The sequence shown here is derived from an EMBL/GenBank/DDBJ whole genome shotgun (WGS) entry which is preliminary data.</text>
</comment>
<gene>
    <name evidence="1" type="ORF">RUM43_000109</name>
</gene>
<protein>
    <submittedName>
        <fullName evidence="1">Uncharacterized protein</fullName>
    </submittedName>
</protein>
<organism evidence="1 2">
    <name type="scientific">Polyplax serrata</name>
    <name type="common">Common mouse louse</name>
    <dbReference type="NCBI Taxonomy" id="468196"/>
    <lineage>
        <taxon>Eukaryota</taxon>
        <taxon>Metazoa</taxon>
        <taxon>Ecdysozoa</taxon>
        <taxon>Arthropoda</taxon>
        <taxon>Hexapoda</taxon>
        <taxon>Insecta</taxon>
        <taxon>Pterygota</taxon>
        <taxon>Neoptera</taxon>
        <taxon>Paraneoptera</taxon>
        <taxon>Psocodea</taxon>
        <taxon>Troctomorpha</taxon>
        <taxon>Phthiraptera</taxon>
        <taxon>Anoplura</taxon>
        <taxon>Polyplacidae</taxon>
        <taxon>Polyplax</taxon>
    </lineage>
</organism>
<reference evidence="1 2" key="1">
    <citation type="submission" date="2023-10" db="EMBL/GenBank/DDBJ databases">
        <title>Genomes of two closely related lineages of the louse Polyplax serrata with different host specificities.</title>
        <authorList>
            <person name="Martinu J."/>
            <person name="Tarabai H."/>
            <person name="Stefka J."/>
            <person name="Hypsa V."/>
        </authorList>
    </citation>
    <scope>NUCLEOTIDE SEQUENCE [LARGE SCALE GENOMIC DNA]</scope>
    <source>
        <strain evidence="1">HR10_N</strain>
    </source>
</reference>
<dbReference type="Proteomes" id="UP001372834">
    <property type="component" value="Unassembled WGS sequence"/>
</dbReference>
<name>A0AAN8SFE7_POLSC</name>
<dbReference type="AlphaFoldDB" id="A0AAN8SFE7"/>
<accession>A0AAN8SFE7</accession>
<evidence type="ECO:0000313" key="2">
    <source>
        <dbReference type="Proteomes" id="UP001372834"/>
    </source>
</evidence>
<proteinExistence type="predicted"/>
<evidence type="ECO:0000313" key="1">
    <source>
        <dbReference type="EMBL" id="KAK6643846.1"/>
    </source>
</evidence>